<sequence>MSYFNGKNKDEFLSLCEEEFKNRFTESDKEFSSYIAKPLKSPPVLEMPQRTSNMFHNRHRSRESYDRSRESYDRSRESYDRSRESYDRSRESYDRDKEITDQGHHAAAQGHLTGNTINRVYQGKSLCDCWICYLVYCTPTHYLSRYSLCSTKITLSLLYTMRFWLIFSDLPSSFHLGISI</sequence>
<dbReference type="GO" id="GO:0003723">
    <property type="term" value="F:RNA binding"/>
    <property type="evidence" value="ECO:0007669"/>
    <property type="project" value="InterPro"/>
</dbReference>
<comment type="caution">
    <text evidence="2">The sequence shown here is derived from an EMBL/GenBank/DDBJ whole genome shotgun (WGS) entry which is preliminary data.</text>
</comment>
<organism evidence="2 3">
    <name type="scientific">Bugula neritina</name>
    <name type="common">Brown bryozoan</name>
    <name type="synonym">Sertularia neritina</name>
    <dbReference type="NCBI Taxonomy" id="10212"/>
    <lineage>
        <taxon>Eukaryota</taxon>
        <taxon>Metazoa</taxon>
        <taxon>Spiralia</taxon>
        <taxon>Lophotrochozoa</taxon>
        <taxon>Bryozoa</taxon>
        <taxon>Gymnolaemata</taxon>
        <taxon>Cheilostomatida</taxon>
        <taxon>Flustrina</taxon>
        <taxon>Buguloidea</taxon>
        <taxon>Bugulidae</taxon>
        <taxon>Bugula</taxon>
    </lineage>
</organism>
<feature type="region of interest" description="Disordered" evidence="1">
    <location>
        <begin position="42"/>
        <end position="106"/>
    </location>
</feature>
<name>A0A7J7K4A1_BUGNE</name>
<dbReference type="InterPro" id="IPR028271">
    <property type="entry name" value="RAMAC"/>
</dbReference>
<protein>
    <submittedName>
        <fullName evidence="2">Uncharacterized protein</fullName>
    </submittedName>
</protein>
<accession>A0A7J7K4A1</accession>
<dbReference type="GO" id="GO:0106005">
    <property type="term" value="P:RNA 5'-cap (guanine-N7)-methylation"/>
    <property type="evidence" value="ECO:0007669"/>
    <property type="project" value="InterPro"/>
</dbReference>
<proteinExistence type="predicted"/>
<gene>
    <name evidence="2" type="ORF">EB796_008233</name>
</gene>
<evidence type="ECO:0000313" key="2">
    <source>
        <dbReference type="EMBL" id="KAF6033459.1"/>
    </source>
</evidence>
<dbReference type="AlphaFoldDB" id="A0A7J7K4A1"/>
<feature type="compositionally biased region" description="Basic and acidic residues" evidence="1">
    <location>
        <begin position="62"/>
        <end position="104"/>
    </location>
</feature>
<evidence type="ECO:0000313" key="3">
    <source>
        <dbReference type="Proteomes" id="UP000593567"/>
    </source>
</evidence>
<dbReference type="EMBL" id="VXIV02001329">
    <property type="protein sequence ID" value="KAF6033459.1"/>
    <property type="molecule type" value="Genomic_DNA"/>
</dbReference>
<dbReference type="OrthoDB" id="5875297at2759"/>
<dbReference type="Proteomes" id="UP000593567">
    <property type="component" value="Unassembled WGS sequence"/>
</dbReference>
<dbReference type="Pfam" id="PF15320">
    <property type="entry name" value="RAM"/>
    <property type="match status" value="1"/>
</dbReference>
<keyword evidence="3" id="KW-1185">Reference proteome</keyword>
<dbReference type="GO" id="GO:0031533">
    <property type="term" value="C:mRNA capping enzyme complex"/>
    <property type="evidence" value="ECO:0007669"/>
    <property type="project" value="InterPro"/>
</dbReference>
<reference evidence="2" key="1">
    <citation type="submission" date="2020-06" db="EMBL/GenBank/DDBJ databases">
        <title>Draft genome of Bugula neritina, a colonial animal packing powerful symbionts and potential medicines.</title>
        <authorList>
            <person name="Rayko M."/>
        </authorList>
    </citation>
    <scope>NUCLEOTIDE SEQUENCE [LARGE SCALE GENOMIC DNA]</scope>
    <source>
        <strain evidence="2">Kwan_BN1</strain>
    </source>
</reference>
<evidence type="ECO:0000256" key="1">
    <source>
        <dbReference type="SAM" id="MobiDB-lite"/>
    </source>
</evidence>